<accession>A0A3D8TPX7</accession>
<protein>
    <recommendedName>
        <fullName evidence="3">Teichoic acid biosynthesis protein</fullName>
    </recommendedName>
</protein>
<dbReference type="RefSeq" id="WP_115752910.1">
    <property type="nucleotide sequence ID" value="NZ_LARY01000002.1"/>
</dbReference>
<organism evidence="1 2">
    <name type="scientific">Listeria kieliensis</name>
    <dbReference type="NCBI Taxonomy" id="1621700"/>
    <lineage>
        <taxon>Bacteria</taxon>
        <taxon>Bacillati</taxon>
        <taxon>Bacillota</taxon>
        <taxon>Bacilli</taxon>
        <taxon>Bacillales</taxon>
        <taxon>Listeriaceae</taxon>
        <taxon>Listeria</taxon>
    </lineage>
</organism>
<evidence type="ECO:0000313" key="1">
    <source>
        <dbReference type="EMBL" id="RDX00672.1"/>
    </source>
</evidence>
<comment type="caution">
    <text evidence="1">The sequence shown here is derived from an EMBL/GenBank/DDBJ whole genome shotgun (WGS) entry which is preliminary data.</text>
</comment>
<dbReference type="AlphaFoldDB" id="A0A3D8TPX7"/>
<name>A0A3D8TPX7_9LIST</name>
<dbReference type="EMBL" id="LARY01000002">
    <property type="protein sequence ID" value="RDX00672.1"/>
    <property type="molecule type" value="Genomic_DNA"/>
</dbReference>
<reference evidence="2" key="1">
    <citation type="submission" date="2015-04" db="EMBL/GenBank/DDBJ databases">
        <authorList>
            <person name="Schardt J."/>
            <person name="Mueller-Herbst S."/>
            <person name="Scherer S."/>
            <person name="Huptas C."/>
        </authorList>
    </citation>
    <scope>NUCLEOTIDE SEQUENCE [LARGE SCALE GENOMIC DNA]</scope>
    <source>
        <strain evidence="2">Kiel-L1</strain>
    </source>
</reference>
<gene>
    <name evidence="1" type="ORF">UR08_06700</name>
</gene>
<dbReference type="Proteomes" id="UP000257055">
    <property type="component" value="Unassembled WGS sequence"/>
</dbReference>
<sequence>MIRAQKVLWNDSDNEWRILISKQTSLDAILIFYKERREFLRPARKFELEIEEVENGYEIILPLELVLQHSLEDRETKWHFFGKQKKQETLLKVTEPLSSEMVSASDALHNFKFDFAEGILTFLSQPKPFKTTLQHFSFDEKKLQLDIAVSSEYSLDGLDAVFWLKRRSRPELYNFFEQRKAFPSGKVENGHVQVSLPTDIFSEEFLVDETNYIDPFIELRSKWTGSKLAHIETNSGAMEIIPQKFLLEEPFKTSLESYVTGSKRLSFYYRKELRKLVKLTSFKERQDIFSFGFEVQKNFSPVEFVLKRRDPKFSTFEYLEETIQPITKKFRSYTVKLSKKTLYPLRTYQLDEKWDGFIRTKEGLDLPIFVSDEIEFDSKFDLVNEGKYRAQLMKNGMGNLTVRFALAPTVKQEPKKLVVMGTCFSRNAFNTSPYFNPDYKSFFNVQFTQTHTSLISATTPAYSGEIPFDKYADTFTATEFGNVKDDFRKDFFQRLEAAQPDYFLIDLYPDAIRPIIWLDDKSAITGSYILEGSPLFDAIPCKEILDHSDDEAFYQIWKKHADEFLAKLMEIIPEERIILNKGGFTYKYYDENQKVATYQNKMAIQKAQLLWDRLNNYFLSVAPNVRVIDLSNKGYIGDFYYPFGHSFSHFESGYYKDFLKEMIYIDQTNSFRD</sequence>
<proteinExistence type="predicted"/>
<evidence type="ECO:0008006" key="3">
    <source>
        <dbReference type="Google" id="ProtNLM"/>
    </source>
</evidence>
<dbReference type="Pfam" id="PF19786">
    <property type="entry name" value="DUF6270"/>
    <property type="match status" value="1"/>
</dbReference>
<dbReference type="InterPro" id="IPR046237">
    <property type="entry name" value="DUF6270"/>
</dbReference>
<evidence type="ECO:0000313" key="2">
    <source>
        <dbReference type="Proteomes" id="UP000257055"/>
    </source>
</evidence>
<keyword evidence="2" id="KW-1185">Reference proteome</keyword>